<organism evidence="4">
    <name type="scientific">marine metagenome</name>
    <dbReference type="NCBI Taxonomy" id="408172"/>
    <lineage>
        <taxon>unclassified sequences</taxon>
        <taxon>metagenomes</taxon>
        <taxon>ecological metagenomes</taxon>
    </lineage>
</organism>
<dbReference type="Gene3D" id="3.40.630.30">
    <property type="match status" value="1"/>
</dbReference>
<sequence length="215" mass="24167">MDKASIVIVQAEGELVERHADEIPELVWSTGPVSYQYHMQRRTLFDSLVLRSWRTPGTLFSADSTILAIDDRQLLGAAITMIGTEFRERTAALGPLWEEMLESDEVDVDEISGVIERSKLASWLNPVIHPRTYYVHAIAVKPEARGQRIGSLMMEHAFETARQLGCREFQLDVLSDNPAVGFYRSLGLEVLAETRAPKPSEFGVPVEIRMGKRVV</sequence>
<reference evidence="4" key="1">
    <citation type="submission" date="2018-05" db="EMBL/GenBank/DDBJ databases">
        <authorList>
            <person name="Lanie J.A."/>
            <person name="Ng W.-L."/>
            <person name="Kazmierczak K.M."/>
            <person name="Andrzejewski T.M."/>
            <person name="Davidsen T.M."/>
            <person name="Wayne K.J."/>
            <person name="Tettelin H."/>
            <person name="Glass J.I."/>
            <person name="Rusch D."/>
            <person name="Podicherti R."/>
            <person name="Tsui H.-C.T."/>
            <person name="Winkler M.E."/>
        </authorList>
    </citation>
    <scope>NUCLEOTIDE SEQUENCE</scope>
</reference>
<dbReference type="Pfam" id="PF00583">
    <property type="entry name" value="Acetyltransf_1"/>
    <property type="match status" value="1"/>
</dbReference>
<evidence type="ECO:0000313" key="4">
    <source>
        <dbReference type="EMBL" id="SVB35621.1"/>
    </source>
</evidence>
<dbReference type="GO" id="GO:0016747">
    <property type="term" value="F:acyltransferase activity, transferring groups other than amino-acyl groups"/>
    <property type="evidence" value="ECO:0007669"/>
    <property type="project" value="InterPro"/>
</dbReference>
<evidence type="ECO:0000259" key="3">
    <source>
        <dbReference type="PROSITE" id="PS51186"/>
    </source>
</evidence>
<dbReference type="SUPFAM" id="SSF55729">
    <property type="entry name" value="Acyl-CoA N-acyltransferases (Nat)"/>
    <property type="match status" value="1"/>
</dbReference>
<proteinExistence type="predicted"/>
<keyword evidence="2" id="KW-0012">Acyltransferase</keyword>
<dbReference type="AlphaFoldDB" id="A0A382DD71"/>
<protein>
    <recommendedName>
        <fullName evidence="3">N-acetyltransferase domain-containing protein</fullName>
    </recommendedName>
</protein>
<dbReference type="CDD" id="cd04301">
    <property type="entry name" value="NAT_SF"/>
    <property type="match status" value="1"/>
</dbReference>
<dbReference type="PANTHER" id="PTHR43877">
    <property type="entry name" value="AMINOALKYLPHOSPHONATE N-ACETYLTRANSFERASE-RELATED-RELATED"/>
    <property type="match status" value="1"/>
</dbReference>
<accession>A0A382DD71</accession>
<evidence type="ECO:0000256" key="2">
    <source>
        <dbReference type="ARBA" id="ARBA00023315"/>
    </source>
</evidence>
<dbReference type="InterPro" id="IPR050832">
    <property type="entry name" value="Bact_Acetyltransf"/>
</dbReference>
<dbReference type="InterPro" id="IPR016181">
    <property type="entry name" value="Acyl_CoA_acyltransferase"/>
</dbReference>
<dbReference type="EMBL" id="UINC01038510">
    <property type="protein sequence ID" value="SVB35621.1"/>
    <property type="molecule type" value="Genomic_DNA"/>
</dbReference>
<dbReference type="PROSITE" id="PS51186">
    <property type="entry name" value="GNAT"/>
    <property type="match status" value="1"/>
</dbReference>
<dbReference type="InterPro" id="IPR000182">
    <property type="entry name" value="GNAT_dom"/>
</dbReference>
<gene>
    <name evidence="4" type="ORF">METZ01_LOCUS188475</name>
</gene>
<keyword evidence="1" id="KW-0808">Transferase</keyword>
<evidence type="ECO:0000256" key="1">
    <source>
        <dbReference type="ARBA" id="ARBA00022679"/>
    </source>
</evidence>
<feature type="domain" description="N-acetyltransferase" evidence="3">
    <location>
        <begin position="64"/>
        <end position="215"/>
    </location>
</feature>
<name>A0A382DD71_9ZZZZ</name>